<dbReference type="AlphaFoldDB" id="A0A7J6F1E4"/>
<keyword evidence="3" id="KW-1185">Reference proteome</keyword>
<comment type="caution">
    <text evidence="2">The sequence shown here is derived from an EMBL/GenBank/DDBJ whole genome shotgun (WGS) entry which is preliminary data.</text>
</comment>
<evidence type="ECO:0000256" key="1">
    <source>
        <dbReference type="SAM" id="MobiDB-lite"/>
    </source>
</evidence>
<dbReference type="Proteomes" id="UP000583929">
    <property type="component" value="Unassembled WGS sequence"/>
</dbReference>
<organism evidence="2 3">
    <name type="scientific">Cannabis sativa</name>
    <name type="common">Hemp</name>
    <name type="synonym">Marijuana</name>
    <dbReference type="NCBI Taxonomy" id="3483"/>
    <lineage>
        <taxon>Eukaryota</taxon>
        <taxon>Viridiplantae</taxon>
        <taxon>Streptophyta</taxon>
        <taxon>Embryophyta</taxon>
        <taxon>Tracheophyta</taxon>
        <taxon>Spermatophyta</taxon>
        <taxon>Magnoliopsida</taxon>
        <taxon>eudicotyledons</taxon>
        <taxon>Gunneridae</taxon>
        <taxon>Pentapetalae</taxon>
        <taxon>rosids</taxon>
        <taxon>fabids</taxon>
        <taxon>Rosales</taxon>
        <taxon>Cannabaceae</taxon>
        <taxon>Cannabis</taxon>
    </lineage>
</organism>
<reference evidence="2 3" key="1">
    <citation type="journal article" date="2020" name="bioRxiv">
        <title>Sequence and annotation of 42 cannabis genomes reveals extensive copy number variation in cannabinoid synthesis and pathogen resistance genes.</title>
        <authorList>
            <person name="Mckernan K.J."/>
            <person name="Helbert Y."/>
            <person name="Kane L.T."/>
            <person name="Ebling H."/>
            <person name="Zhang L."/>
            <person name="Liu B."/>
            <person name="Eaton Z."/>
            <person name="Mclaughlin S."/>
            <person name="Kingan S."/>
            <person name="Baybayan P."/>
            <person name="Concepcion G."/>
            <person name="Jordan M."/>
            <person name="Riva A."/>
            <person name="Barbazuk W."/>
            <person name="Harkins T."/>
        </authorList>
    </citation>
    <scope>NUCLEOTIDE SEQUENCE [LARGE SCALE GENOMIC DNA]</scope>
    <source>
        <strain evidence="3">cv. Jamaican Lion 4</strain>
        <tissue evidence="2">Leaf</tissue>
    </source>
</reference>
<name>A0A7J6F1E4_CANSA</name>
<dbReference type="Pfam" id="PF05623">
    <property type="entry name" value="DUF789"/>
    <property type="match status" value="1"/>
</dbReference>
<dbReference type="OrthoDB" id="1716402at2759"/>
<evidence type="ECO:0000313" key="2">
    <source>
        <dbReference type="EMBL" id="KAF4364522.1"/>
    </source>
</evidence>
<dbReference type="InterPro" id="IPR008507">
    <property type="entry name" value="DUF789"/>
</dbReference>
<gene>
    <name evidence="2" type="ORF">G4B88_012104</name>
</gene>
<proteinExistence type="predicted"/>
<dbReference type="PANTHER" id="PTHR31343:SF4">
    <property type="entry name" value="DUF789 DOMAIN-CONTAINING PROTEIN"/>
    <property type="match status" value="1"/>
</dbReference>
<protein>
    <submittedName>
        <fullName evidence="2">Uncharacterized protein</fullName>
    </submittedName>
</protein>
<dbReference type="EMBL" id="JAATIQ010000281">
    <property type="protein sequence ID" value="KAF4364522.1"/>
    <property type="molecule type" value="Genomic_DNA"/>
</dbReference>
<feature type="region of interest" description="Disordered" evidence="1">
    <location>
        <begin position="1"/>
        <end position="88"/>
    </location>
</feature>
<evidence type="ECO:0000313" key="3">
    <source>
        <dbReference type="Proteomes" id="UP000583929"/>
    </source>
</evidence>
<dbReference type="OMA" id="FFRMHYS"/>
<accession>A0A803NGG8</accession>
<sequence>MSNSGGFSLTRYRGTERFYNPPAVRRYHELQKKLQPSPRRQFSKSLKYETQLDSSDAETRTDSDESTLSRPNSVSLPSSSSSSSSPDVASSNLDRIIESVTPYVKAQIFSEARMRGWRAQEAFYCLGDLWEAFREWSVYGVGVPLLLNGCDSVKQYYVPYLSGIQLYVDPQRLSDAGSGNREAERRATGVVHGGQGRHNLTNLNTQMLNGLSLRDPPPLSPSSNETKAYNSPGEPVYEYLESESPYVRKPLYDQVLNLASKFPGLNVYKSCDILPASWLSVAWYPIYRIPVGPTLQSLEASFLTFHPLSTHSSGKNQPRLHPAASAKKGDTSKISLPIFGLASYKLKDSIFSPGESEEQRQARTLLLDAKNWLQRLDVKLPDWEFFQSRNKFVSSEVHLLNNTKESSC</sequence>
<accession>A0A7J6F1E4</accession>
<feature type="compositionally biased region" description="Low complexity" evidence="1">
    <location>
        <begin position="72"/>
        <end position="88"/>
    </location>
</feature>
<dbReference type="PANTHER" id="PTHR31343">
    <property type="entry name" value="T15D22.8"/>
    <property type="match status" value="1"/>
</dbReference>